<evidence type="ECO:0000313" key="1">
    <source>
        <dbReference type="EMBL" id="QEK50473.1"/>
    </source>
</evidence>
<reference evidence="1 2" key="1">
    <citation type="submission" date="2019-08" db="EMBL/GenBank/DDBJ databases">
        <title>Pedobacter sp. nov., isolated from Han river, South Korea.</title>
        <authorList>
            <person name="Lee D.-H."/>
            <person name="Kim Y.-S."/>
            <person name="Hwang E.-M."/>
            <person name="Le Tran T.C."/>
            <person name="Cha C.-J."/>
        </authorList>
    </citation>
    <scope>NUCLEOTIDE SEQUENCE [LARGE SCALE GENOMIC DNA]</scope>
    <source>
        <strain evidence="1 2">CJ43</strain>
    </source>
</reference>
<proteinExistence type="predicted"/>
<sequence length="314" mass="36750">MKKHQLKITFLIIFFISIIGCKRDNITTPENKLESTGRLKFSTNDEFRSFMEILNQKSETQLDETVSKYANRENFNSFYKLQKVISQRKTSILNLEEVNDTSEPFEDLVPDPYFASVLDSNLELSVEGIIYKVTSFGTFIVQTEKYDRLLLLLSNYKYSKNINFKSHIFFSQEIDKDFYKIEDGIILLDTYRRVESKENDVISSLIYNVKRDNITTSDTGTDDWIYQNLPTIHFGAKTLAGKLFEELRGREEIYTENFELKRRVRVNFYCASWGVYSAVGASVKMQKKNWIGWSETAANELRLGWVRVLFRSIT</sequence>
<dbReference type="RefSeq" id="WP_149073660.1">
    <property type="nucleotide sequence ID" value="NZ_CP043329.1"/>
</dbReference>
<dbReference type="EMBL" id="CP043329">
    <property type="protein sequence ID" value="QEK50473.1"/>
    <property type="molecule type" value="Genomic_DNA"/>
</dbReference>
<gene>
    <name evidence="1" type="ORF">FYC62_01395</name>
</gene>
<evidence type="ECO:0000313" key="2">
    <source>
        <dbReference type="Proteomes" id="UP000323653"/>
    </source>
</evidence>
<organism evidence="1 2">
    <name type="scientific">Pedobacter aquae</name>
    <dbReference type="NCBI Taxonomy" id="2605747"/>
    <lineage>
        <taxon>Bacteria</taxon>
        <taxon>Pseudomonadati</taxon>
        <taxon>Bacteroidota</taxon>
        <taxon>Sphingobacteriia</taxon>
        <taxon>Sphingobacteriales</taxon>
        <taxon>Sphingobacteriaceae</taxon>
        <taxon>Pedobacter</taxon>
    </lineage>
</organism>
<keyword evidence="2" id="KW-1185">Reference proteome</keyword>
<name>A0A5C0VF46_9SPHI</name>
<accession>A0A5C0VF46</accession>
<dbReference type="PROSITE" id="PS51257">
    <property type="entry name" value="PROKAR_LIPOPROTEIN"/>
    <property type="match status" value="1"/>
</dbReference>
<protein>
    <recommendedName>
        <fullName evidence="3">Lipoprotein</fullName>
    </recommendedName>
</protein>
<evidence type="ECO:0008006" key="3">
    <source>
        <dbReference type="Google" id="ProtNLM"/>
    </source>
</evidence>
<dbReference type="KEGG" id="pej:FYC62_01395"/>
<dbReference type="Proteomes" id="UP000323653">
    <property type="component" value="Chromosome"/>
</dbReference>
<dbReference type="AlphaFoldDB" id="A0A5C0VF46"/>